<accession>A0ABV7R7L1</accession>
<comment type="caution">
    <text evidence="1">The sequence shown here is derived from an EMBL/GenBank/DDBJ whole genome shotgun (WGS) entry which is preliminary data.</text>
</comment>
<sequence>MKALLIIMLLPTANTSTNISPETVAVEVASVEACEAYSAGITALHADIGDPRGLIVKCLPEKQ</sequence>
<dbReference type="Proteomes" id="UP001595721">
    <property type="component" value="Unassembled WGS sequence"/>
</dbReference>
<keyword evidence="2" id="KW-1185">Reference proteome</keyword>
<organism evidence="1 2">
    <name type="scientific">Paracoccus mangrovi</name>
    <dbReference type="NCBI Taxonomy" id="1715645"/>
    <lineage>
        <taxon>Bacteria</taxon>
        <taxon>Pseudomonadati</taxon>
        <taxon>Pseudomonadota</taxon>
        <taxon>Alphaproteobacteria</taxon>
        <taxon>Rhodobacterales</taxon>
        <taxon>Paracoccaceae</taxon>
        <taxon>Paracoccus</taxon>
    </lineage>
</organism>
<gene>
    <name evidence="1" type="ORF">ACFOMH_18660</name>
</gene>
<evidence type="ECO:0000313" key="1">
    <source>
        <dbReference type="EMBL" id="MFC3530195.1"/>
    </source>
</evidence>
<proteinExistence type="predicted"/>
<name>A0ABV7R7L1_9RHOB</name>
<evidence type="ECO:0000313" key="2">
    <source>
        <dbReference type="Proteomes" id="UP001595721"/>
    </source>
</evidence>
<dbReference type="EMBL" id="JBHRXJ010000021">
    <property type="protein sequence ID" value="MFC3530195.1"/>
    <property type="molecule type" value="Genomic_DNA"/>
</dbReference>
<dbReference type="RefSeq" id="WP_377746360.1">
    <property type="nucleotide sequence ID" value="NZ_JBHRXJ010000021.1"/>
</dbReference>
<reference evidence="2" key="1">
    <citation type="journal article" date="2019" name="Int. J. Syst. Evol. Microbiol.">
        <title>The Global Catalogue of Microorganisms (GCM) 10K type strain sequencing project: providing services to taxonomists for standard genome sequencing and annotation.</title>
        <authorList>
            <consortium name="The Broad Institute Genomics Platform"/>
            <consortium name="The Broad Institute Genome Sequencing Center for Infectious Disease"/>
            <person name="Wu L."/>
            <person name="Ma J."/>
        </authorList>
    </citation>
    <scope>NUCLEOTIDE SEQUENCE [LARGE SCALE GENOMIC DNA]</scope>
    <source>
        <strain evidence="2">KCTC 42899</strain>
    </source>
</reference>
<protein>
    <submittedName>
        <fullName evidence="1">Uncharacterized protein</fullName>
    </submittedName>
</protein>